<dbReference type="GO" id="GO:0006508">
    <property type="term" value="P:proteolysis"/>
    <property type="evidence" value="ECO:0007669"/>
    <property type="project" value="UniProtKB-KW"/>
</dbReference>
<gene>
    <name evidence="3" type="ORF">PECUL_23A047160</name>
</gene>
<dbReference type="InterPro" id="IPR001254">
    <property type="entry name" value="Trypsin_dom"/>
</dbReference>
<dbReference type="AlphaFoldDB" id="A0AAD1R4T5"/>
<dbReference type="PANTHER" id="PTHR24253:SF8">
    <property type="entry name" value="SERINE PROTEASE 52"/>
    <property type="match status" value="1"/>
</dbReference>
<dbReference type="InterPro" id="IPR043504">
    <property type="entry name" value="Peptidase_S1_PA_chymotrypsin"/>
</dbReference>
<name>A0AAD1R4T5_PELCU</name>
<dbReference type="PANTHER" id="PTHR24253">
    <property type="entry name" value="TRANSMEMBRANE PROTEASE SERINE"/>
    <property type="match status" value="1"/>
</dbReference>
<dbReference type="EMBL" id="OW240912">
    <property type="protein sequence ID" value="CAH2223927.1"/>
    <property type="molecule type" value="Genomic_DNA"/>
</dbReference>
<dbReference type="SUPFAM" id="SSF50494">
    <property type="entry name" value="Trypsin-like serine proteases"/>
    <property type="match status" value="1"/>
</dbReference>
<dbReference type="PROSITE" id="PS50240">
    <property type="entry name" value="TRYPSIN_DOM"/>
    <property type="match status" value="1"/>
</dbReference>
<organism evidence="3 4">
    <name type="scientific">Pelobates cultripes</name>
    <name type="common">Western spadefoot toad</name>
    <dbReference type="NCBI Taxonomy" id="61616"/>
    <lineage>
        <taxon>Eukaryota</taxon>
        <taxon>Metazoa</taxon>
        <taxon>Chordata</taxon>
        <taxon>Craniata</taxon>
        <taxon>Vertebrata</taxon>
        <taxon>Euteleostomi</taxon>
        <taxon>Amphibia</taxon>
        <taxon>Batrachia</taxon>
        <taxon>Anura</taxon>
        <taxon>Pelobatoidea</taxon>
        <taxon>Pelobatidae</taxon>
        <taxon>Pelobates</taxon>
    </lineage>
</organism>
<accession>A0AAD1R4T5</accession>
<keyword evidence="3" id="KW-0645">Protease</keyword>
<evidence type="ECO:0000256" key="1">
    <source>
        <dbReference type="ARBA" id="ARBA00023157"/>
    </source>
</evidence>
<evidence type="ECO:0000313" key="4">
    <source>
        <dbReference type="Proteomes" id="UP001295444"/>
    </source>
</evidence>
<keyword evidence="4" id="KW-1185">Reference proteome</keyword>
<dbReference type="GO" id="GO:0004252">
    <property type="term" value="F:serine-type endopeptidase activity"/>
    <property type="evidence" value="ECO:0007669"/>
    <property type="project" value="InterPro"/>
</dbReference>
<dbReference type="Gene3D" id="2.40.10.10">
    <property type="entry name" value="Trypsin-like serine proteases"/>
    <property type="match status" value="1"/>
</dbReference>
<keyword evidence="3" id="KW-0378">Hydrolase</keyword>
<dbReference type="Proteomes" id="UP001295444">
    <property type="component" value="Chromosome 01"/>
</dbReference>
<dbReference type="InterPro" id="IPR009003">
    <property type="entry name" value="Peptidase_S1_PA"/>
</dbReference>
<reference evidence="3" key="1">
    <citation type="submission" date="2022-03" db="EMBL/GenBank/DDBJ databases">
        <authorList>
            <person name="Alioto T."/>
            <person name="Alioto T."/>
            <person name="Gomez Garrido J."/>
        </authorList>
    </citation>
    <scope>NUCLEOTIDE SEQUENCE</scope>
</reference>
<proteinExistence type="predicted"/>
<evidence type="ECO:0000259" key="2">
    <source>
        <dbReference type="PROSITE" id="PS50240"/>
    </source>
</evidence>
<evidence type="ECO:0000313" key="3">
    <source>
        <dbReference type="EMBL" id="CAH2223927.1"/>
    </source>
</evidence>
<protein>
    <submittedName>
        <fullName evidence="3">Serine protease 55</fullName>
    </submittedName>
</protein>
<dbReference type="InterPro" id="IPR033116">
    <property type="entry name" value="TRYPSIN_SER"/>
</dbReference>
<dbReference type="PROSITE" id="PS00135">
    <property type="entry name" value="TRYPSIN_SER"/>
    <property type="match status" value="1"/>
</dbReference>
<feature type="non-terminal residue" evidence="3">
    <location>
        <position position="136"/>
    </location>
</feature>
<keyword evidence="1" id="KW-1015">Disulfide bond</keyword>
<sequence length="136" mass="15278">NAITYAVCLHTNVWLRRVAHNELWEEDTTGRKRFALLDNNRHGSGTLKGDSGGPLVCQSSTNSNWYQVGIVSWGRGCGQPKTPGIYSMVSNYIHWIHKEAAKEEKPLGIIYPAKNEEDIKRMTLDNNNYLITTSSA</sequence>
<dbReference type="Pfam" id="PF00089">
    <property type="entry name" value="Trypsin"/>
    <property type="match status" value="1"/>
</dbReference>
<feature type="non-terminal residue" evidence="3">
    <location>
        <position position="1"/>
    </location>
</feature>
<feature type="domain" description="Peptidase S1" evidence="2">
    <location>
        <begin position="1"/>
        <end position="101"/>
    </location>
</feature>